<dbReference type="GO" id="GO:0005634">
    <property type="term" value="C:nucleus"/>
    <property type="evidence" value="ECO:0007669"/>
    <property type="project" value="UniProtKB-SubCell"/>
</dbReference>
<dbReference type="WBParaSite" id="ACRNAN_scaffold22767.g12947.t1">
    <property type="protein sequence ID" value="ACRNAN_scaffold22767.g12947.t1"/>
    <property type="gene ID" value="ACRNAN_scaffold22767.g12947"/>
</dbReference>
<evidence type="ECO:0000313" key="5">
    <source>
        <dbReference type="Proteomes" id="UP000887540"/>
    </source>
</evidence>
<dbReference type="InterPro" id="IPR009057">
    <property type="entry name" value="Homeodomain-like_sf"/>
</dbReference>
<dbReference type="PANTHER" id="PTHR46068:SF1">
    <property type="entry name" value="TRANSPOSASE IS30-LIKE HTH DOMAIN-CONTAINING PROTEIN"/>
    <property type="match status" value="1"/>
</dbReference>
<dbReference type="InterPro" id="IPR038717">
    <property type="entry name" value="Tc1-like_DDE_dom"/>
</dbReference>
<dbReference type="PANTHER" id="PTHR46068">
    <property type="entry name" value="PROTEIN CBG27172"/>
    <property type="match status" value="1"/>
</dbReference>
<proteinExistence type="predicted"/>
<organism evidence="5 6">
    <name type="scientific">Acrobeloides nanus</name>
    <dbReference type="NCBI Taxonomy" id="290746"/>
    <lineage>
        <taxon>Eukaryota</taxon>
        <taxon>Metazoa</taxon>
        <taxon>Ecdysozoa</taxon>
        <taxon>Nematoda</taxon>
        <taxon>Chromadorea</taxon>
        <taxon>Rhabditida</taxon>
        <taxon>Tylenchina</taxon>
        <taxon>Cephalobomorpha</taxon>
        <taxon>Cephaloboidea</taxon>
        <taxon>Cephalobidae</taxon>
        <taxon>Acrobeloides</taxon>
    </lineage>
</organism>
<comment type="subcellular location">
    <subcellularLocation>
        <location evidence="1">Nucleus</location>
    </subcellularLocation>
</comment>
<dbReference type="AlphaFoldDB" id="A0A914DBP5"/>
<keyword evidence="2" id="KW-0563">Paired box</keyword>
<dbReference type="Pfam" id="PF13551">
    <property type="entry name" value="HTH_29"/>
    <property type="match status" value="1"/>
</dbReference>
<dbReference type="Gene3D" id="1.10.10.10">
    <property type="entry name" value="Winged helix-like DNA-binding domain superfamily/Winged helix DNA-binding domain"/>
    <property type="match status" value="1"/>
</dbReference>
<dbReference type="SUPFAM" id="SSF46689">
    <property type="entry name" value="Homeodomain-like"/>
    <property type="match status" value="1"/>
</dbReference>
<accession>A0A914DBP5</accession>
<dbReference type="InterPro" id="IPR036397">
    <property type="entry name" value="RNaseH_sf"/>
</dbReference>
<dbReference type="PROSITE" id="PS51057">
    <property type="entry name" value="PAIRED_2"/>
    <property type="match status" value="1"/>
</dbReference>
<keyword evidence="5" id="KW-1185">Reference proteome</keyword>
<dbReference type="Proteomes" id="UP000887540">
    <property type="component" value="Unplaced"/>
</dbReference>
<evidence type="ECO:0000256" key="3">
    <source>
        <dbReference type="SAM" id="MobiDB-lite"/>
    </source>
</evidence>
<name>A0A914DBP5_9BILA</name>
<evidence type="ECO:0000256" key="1">
    <source>
        <dbReference type="ARBA" id="ARBA00004123"/>
    </source>
</evidence>
<sequence length="349" mass="40616">MKDLRPAIIRAHNRGKKQNEIADFLGISQGTVSKAIKRFEETGSNKDRAERGRLRTARTPVNKRKIKGRIQRNPSSRKNSTRKMAAAVGTSKSSVHRILRKDLNLKYRREAEAQNLEERKIQKRAERCPILLRRFGQRRHRLILFSNEVWMDIEQARNAQNDRNWSEEPLPLQDRIVPRQQHPQQVMCWAGVGYGVKTPLFFVPAGTSINGEVYREFLRTKVFPWARRTYGNCPWVFMQDPAPSHKAIETQDLIRANVPEFIEVDISPQRNNGEWPATSPDLNPLDYSIWNELKTRACAKKHQTVEALKRSLLKAWDEIPQEMINRAVDDFPKRLRKCIQANGGYFEDK</sequence>
<reference evidence="6" key="1">
    <citation type="submission" date="2022-11" db="UniProtKB">
        <authorList>
            <consortium name="WormBaseParasite"/>
        </authorList>
    </citation>
    <scope>IDENTIFICATION</scope>
</reference>
<feature type="domain" description="Paired" evidence="4">
    <location>
        <begin position="1"/>
        <end position="102"/>
    </location>
</feature>
<dbReference type="InterPro" id="IPR036388">
    <property type="entry name" value="WH-like_DNA-bd_sf"/>
</dbReference>
<evidence type="ECO:0000256" key="2">
    <source>
        <dbReference type="ARBA" id="ARBA00022724"/>
    </source>
</evidence>
<dbReference type="GO" id="GO:0006355">
    <property type="term" value="P:regulation of DNA-templated transcription"/>
    <property type="evidence" value="ECO:0007669"/>
    <property type="project" value="InterPro"/>
</dbReference>
<protein>
    <submittedName>
        <fullName evidence="6">Paired domain-containing protein</fullName>
    </submittedName>
</protein>
<evidence type="ECO:0000259" key="4">
    <source>
        <dbReference type="PROSITE" id="PS51057"/>
    </source>
</evidence>
<dbReference type="GO" id="GO:0003677">
    <property type="term" value="F:DNA binding"/>
    <property type="evidence" value="ECO:0007669"/>
    <property type="project" value="InterPro"/>
</dbReference>
<dbReference type="Gene3D" id="3.30.420.10">
    <property type="entry name" value="Ribonuclease H-like superfamily/Ribonuclease H"/>
    <property type="match status" value="1"/>
</dbReference>
<dbReference type="InterPro" id="IPR001523">
    <property type="entry name" value="Paired_dom"/>
</dbReference>
<evidence type="ECO:0000313" key="6">
    <source>
        <dbReference type="WBParaSite" id="ACRNAN_scaffold22767.g12947.t1"/>
    </source>
</evidence>
<dbReference type="Pfam" id="PF13358">
    <property type="entry name" value="DDE_3"/>
    <property type="match status" value="1"/>
</dbReference>
<feature type="region of interest" description="Disordered" evidence="3">
    <location>
        <begin position="70"/>
        <end position="93"/>
    </location>
</feature>